<dbReference type="RefSeq" id="WP_027497495.1">
    <property type="nucleotide sequence ID" value="NZ_CAKKLU010000008.1"/>
</dbReference>
<feature type="region of interest" description="G2" evidence="9">
    <location>
        <begin position="44"/>
        <end position="48"/>
    </location>
</feature>
<dbReference type="InterPro" id="IPR015946">
    <property type="entry name" value="KH_dom-like_a/b"/>
</dbReference>
<comment type="subcellular location">
    <subcellularLocation>
        <location evidence="8">Cytoplasm</location>
    </subcellularLocation>
    <subcellularLocation>
        <location evidence="8">Cell membrane</location>
        <topology evidence="8">Peripheral membrane protein</topology>
    </subcellularLocation>
</comment>
<dbReference type="Pfam" id="PF01926">
    <property type="entry name" value="MMR_HSR1"/>
    <property type="match status" value="1"/>
</dbReference>
<gene>
    <name evidence="8 11" type="primary">era</name>
    <name evidence="11" type="ORF">A3Q41_04445</name>
</gene>
<dbReference type="InterPro" id="IPR004044">
    <property type="entry name" value="KH_dom_type_2"/>
</dbReference>
<dbReference type="GO" id="GO:0070181">
    <property type="term" value="F:small ribosomal subunit rRNA binding"/>
    <property type="evidence" value="ECO:0007669"/>
    <property type="project" value="UniProtKB-UniRule"/>
</dbReference>
<keyword evidence="7 8" id="KW-0342">GTP-binding</keyword>
<keyword evidence="12" id="KW-1185">Reference proteome</keyword>
<dbReference type="NCBIfam" id="NF000908">
    <property type="entry name" value="PRK00089.1"/>
    <property type="match status" value="1"/>
</dbReference>
<evidence type="ECO:0000256" key="7">
    <source>
        <dbReference type="ARBA" id="ARBA00023134"/>
    </source>
</evidence>
<keyword evidence="8" id="KW-0472">Membrane</keyword>
<dbReference type="InterPro" id="IPR027417">
    <property type="entry name" value="P-loop_NTPase"/>
</dbReference>
<keyword evidence="8" id="KW-1003">Cell membrane</keyword>
<evidence type="ECO:0000256" key="4">
    <source>
        <dbReference type="ARBA" id="ARBA00022525"/>
    </source>
</evidence>
<dbReference type="SUPFAM" id="SSF52540">
    <property type="entry name" value="P-loop containing nucleoside triphosphate hydrolases"/>
    <property type="match status" value="1"/>
</dbReference>
<dbReference type="Pfam" id="PF07650">
    <property type="entry name" value="KH_2"/>
    <property type="match status" value="1"/>
</dbReference>
<evidence type="ECO:0000256" key="1">
    <source>
        <dbReference type="ARBA" id="ARBA00007921"/>
    </source>
</evidence>
<feature type="region of interest" description="G5" evidence="9">
    <location>
        <begin position="159"/>
        <end position="161"/>
    </location>
</feature>
<dbReference type="PATRIC" id="fig|1653479.3.peg.4499"/>
<feature type="binding site" evidence="8">
    <location>
        <begin position="18"/>
        <end position="25"/>
    </location>
    <ligand>
        <name>GTP</name>
        <dbReference type="ChEBI" id="CHEBI:37565"/>
    </ligand>
</feature>
<dbReference type="GeneID" id="93554615"/>
<proteinExistence type="inferred from homology"/>
<organism evidence="11 12">
    <name type="scientific">Rhodococcoides fascians</name>
    <name type="common">Rhodococcus fascians</name>
    <dbReference type="NCBI Taxonomy" id="1828"/>
    <lineage>
        <taxon>Bacteria</taxon>
        <taxon>Bacillati</taxon>
        <taxon>Actinomycetota</taxon>
        <taxon>Actinomycetes</taxon>
        <taxon>Mycobacteriales</taxon>
        <taxon>Nocardiaceae</taxon>
        <taxon>Rhodococcoides</taxon>
    </lineage>
</organism>
<dbReference type="PANTHER" id="PTHR42698:SF1">
    <property type="entry name" value="GTPASE ERA, MITOCHONDRIAL"/>
    <property type="match status" value="1"/>
</dbReference>
<dbReference type="FunFam" id="3.30.300.20:FF:000003">
    <property type="entry name" value="GTPase Era"/>
    <property type="match status" value="1"/>
</dbReference>
<dbReference type="Gene3D" id="3.40.50.300">
    <property type="entry name" value="P-loop containing nucleotide triphosphate hydrolases"/>
    <property type="match status" value="1"/>
</dbReference>
<comment type="function">
    <text evidence="8">An essential GTPase that binds both GDP and GTP, with rapid nucleotide exchange. Plays a role in 16S rRNA processing and 30S ribosomal subunit biogenesis and possibly also in cell cycle regulation and energy metabolism.</text>
</comment>
<dbReference type="GO" id="GO:0003924">
    <property type="term" value="F:GTPase activity"/>
    <property type="evidence" value="ECO:0007669"/>
    <property type="project" value="UniProtKB-UniRule"/>
</dbReference>
<dbReference type="InterPro" id="IPR006073">
    <property type="entry name" value="GTP-bd"/>
</dbReference>
<evidence type="ECO:0000313" key="11">
    <source>
        <dbReference type="EMBL" id="AMY25718.1"/>
    </source>
</evidence>
<dbReference type="AlphaFoldDB" id="A0A143QSJ5"/>
<evidence type="ECO:0000256" key="10">
    <source>
        <dbReference type="RuleBase" id="RU003761"/>
    </source>
</evidence>
<reference evidence="11 12" key="1">
    <citation type="journal article" date="2016" name="Genome Announc.">
        <title>Complete Genome and Plasmid Sequences for Rhodococcus fascians D188 and Draft Sequences for Rhodococcus Isolates PBTS 1 and PBTS 2.</title>
        <authorList>
            <person name="Stamler R.A."/>
            <person name="Vereecke D."/>
            <person name="Zhang Y."/>
            <person name="Schilkey F."/>
            <person name="Devitt N."/>
            <person name="Randall J.J."/>
        </authorList>
    </citation>
    <scope>NUCLEOTIDE SEQUENCE [LARGE SCALE GENOMIC DNA]</scope>
    <source>
        <strain evidence="11 12">PBTS2</strain>
    </source>
</reference>
<dbReference type="CDD" id="cd22534">
    <property type="entry name" value="KH-II_Era"/>
    <property type="match status" value="1"/>
</dbReference>
<reference evidence="12" key="2">
    <citation type="submission" date="2016-04" db="EMBL/GenBank/DDBJ databases">
        <title>Complete Genome and Plasmid Sequences for Rhodococcus fascians D188 and Draft Sequences for Rhodococcus spp. Isolates PBTS 1 and PBTS 2.</title>
        <authorList>
            <person name="Stamer R."/>
            <person name="Vereecke D."/>
            <person name="Zhang Y."/>
            <person name="Schilkey F."/>
            <person name="Devitt N."/>
            <person name="Randall J."/>
        </authorList>
    </citation>
    <scope>NUCLEOTIDE SEQUENCE [LARGE SCALE GENOMIC DNA]</scope>
    <source>
        <strain evidence="12">PBTS2</strain>
    </source>
</reference>
<dbReference type="PROSITE" id="PS51713">
    <property type="entry name" value="G_ERA"/>
    <property type="match status" value="1"/>
</dbReference>
<evidence type="ECO:0000256" key="3">
    <source>
        <dbReference type="ARBA" id="ARBA00022512"/>
    </source>
</evidence>
<dbReference type="GO" id="GO:0005886">
    <property type="term" value="C:plasma membrane"/>
    <property type="evidence" value="ECO:0007669"/>
    <property type="project" value="UniProtKB-SubCell"/>
</dbReference>
<dbReference type="HAMAP" id="MF_00367">
    <property type="entry name" value="GTPase_Era"/>
    <property type="match status" value="1"/>
</dbReference>
<dbReference type="FunFam" id="3.40.50.300:FF:000094">
    <property type="entry name" value="GTPase Era"/>
    <property type="match status" value="1"/>
</dbReference>
<evidence type="ECO:0000313" key="12">
    <source>
        <dbReference type="Proteomes" id="UP000076038"/>
    </source>
</evidence>
<dbReference type="OrthoDB" id="9805918at2"/>
<comment type="subunit">
    <text evidence="8">Monomer.</text>
</comment>
<dbReference type="GO" id="GO:0005525">
    <property type="term" value="F:GTP binding"/>
    <property type="evidence" value="ECO:0007669"/>
    <property type="project" value="UniProtKB-UniRule"/>
</dbReference>
<dbReference type="EMBL" id="CP015220">
    <property type="protein sequence ID" value="AMY25718.1"/>
    <property type="molecule type" value="Genomic_DNA"/>
</dbReference>
<keyword evidence="4" id="KW-0964">Secreted</keyword>
<keyword evidence="5 8" id="KW-0547">Nucleotide-binding</keyword>
<keyword evidence="3" id="KW-0134">Cell wall</keyword>
<dbReference type="InterPro" id="IPR009019">
    <property type="entry name" value="KH_sf_prok-type"/>
</dbReference>
<dbReference type="InterPro" id="IPR030388">
    <property type="entry name" value="G_ERA_dom"/>
</dbReference>
<feature type="region of interest" description="G1" evidence="9">
    <location>
        <begin position="18"/>
        <end position="25"/>
    </location>
</feature>
<dbReference type="PROSITE" id="PS50823">
    <property type="entry name" value="KH_TYPE_2"/>
    <property type="match status" value="1"/>
</dbReference>
<dbReference type="Gene3D" id="3.30.300.20">
    <property type="match status" value="1"/>
</dbReference>
<dbReference type="KEGG" id="rhs:A3Q41_04445"/>
<evidence type="ECO:0000256" key="5">
    <source>
        <dbReference type="ARBA" id="ARBA00022741"/>
    </source>
</evidence>
<keyword evidence="6 8" id="KW-0694">RNA-binding</keyword>
<dbReference type="SUPFAM" id="SSF54814">
    <property type="entry name" value="Prokaryotic type KH domain (KH-domain type II)"/>
    <property type="match status" value="1"/>
</dbReference>
<dbReference type="Proteomes" id="UP000076038">
    <property type="component" value="Chromosome"/>
</dbReference>
<dbReference type="GO" id="GO:0000028">
    <property type="term" value="P:ribosomal small subunit assembly"/>
    <property type="evidence" value="ECO:0007669"/>
    <property type="project" value="TreeGrafter"/>
</dbReference>
<evidence type="ECO:0000256" key="8">
    <source>
        <dbReference type="HAMAP-Rule" id="MF_00367"/>
    </source>
</evidence>
<dbReference type="CDD" id="cd04163">
    <property type="entry name" value="Era"/>
    <property type="match status" value="1"/>
</dbReference>
<dbReference type="PANTHER" id="PTHR42698">
    <property type="entry name" value="GTPASE ERA"/>
    <property type="match status" value="1"/>
</dbReference>
<evidence type="ECO:0000256" key="2">
    <source>
        <dbReference type="ARBA" id="ARBA00020484"/>
    </source>
</evidence>
<keyword evidence="8" id="KW-0699">rRNA-binding</keyword>
<name>A0A143QSJ5_RHOFA</name>
<dbReference type="PRINTS" id="PR00326">
    <property type="entry name" value="GTP1OBG"/>
</dbReference>
<feature type="binding site" evidence="8">
    <location>
        <begin position="65"/>
        <end position="69"/>
    </location>
    <ligand>
        <name>GTP</name>
        <dbReference type="ChEBI" id="CHEBI:37565"/>
    </ligand>
</feature>
<protein>
    <recommendedName>
        <fullName evidence="2 8">GTPase Era</fullName>
    </recommendedName>
</protein>
<feature type="region of interest" description="G4" evidence="9">
    <location>
        <begin position="129"/>
        <end position="132"/>
    </location>
</feature>
<keyword evidence="8" id="KW-0963">Cytoplasm</keyword>
<sequence length="304" mass="33690">MSEQHTEEFRSGFVCFVGRPNTGKSTLTNALVGSKIAITSSRPQTTRHTIRGIVHRDHAQLILVDTPGLHRPRTLLGQRLNDLVQDTYSEVDVIGLCIPADEKIGPGDRWILEQVRHIAPKTTLIGIVTKIDKVKKERVVQQLMSLSKLLGENSHVIPVSAESGEQIEKLVDLLASELPPGPAFYPDGELTDEPEEILMAELIREAALEGVRDELPHSLAVVIEEVVPREGHDNMLDVHAILYVERSSQKAIIIGKGGSRLKEVGTASRLQIEKLLGTRIYLDLHVKIAKDWQTDPKQMGKLGF</sequence>
<dbReference type="InterPro" id="IPR005662">
    <property type="entry name" value="GTPase_Era-like"/>
</dbReference>
<feature type="region of interest" description="G3" evidence="9">
    <location>
        <begin position="65"/>
        <end position="68"/>
    </location>
</feature>
<keyword evidence="8" id="KW-0690">Ribosome biogenesis</keyword>
<dbReference type="InterPro" id="IPR005225">
    <property type="entry name" value="Small_GTP-bd"/>
</dbReference>
<dbReference type="NCBIfam" id="TIGR00231">
    <property type="entry name" value="small_GTP"/>
    <property type="match status" value="1"/>
</dbReference>
<accession>A0A143QSJ5</accession>
<dbReference type="NCBIfam" id="TIGR00436">
    <property type="entry name" value="era"/>
    <property type="match status" value="1"/>
</dbReference>
<dbReference type="GO" id="GO:0043024">
    <property type="term" value="F:ribosomal small subunit binding"/>
    <property type="evidence" value="ECO:0007669"/>
    <property type="project" value="TreeGrafter"/>
</dbReference>
<feature type="binding site" evidence="8">
    <location>
        <begin position="129"/>
        <end position="132"/>
    </location>
    <ligand>
        <name>GTP</name>
        <dbReference type="ChEBI" id="CHEBI:37565"/>
    </ligand>
</feature>
<dbReference type="GO" id="GO:0005829">
    <property type="term" value="C:cytosol"/>
    <property type="evidence" value="ECO:0007669"/>
    <property type="project" value="TreeGrafter"/>
</dbReference>
<evidence type="ECO:0000256" key="6">
    <source>
        <dbReference type="ARBA" id="ARBA00022884"/>
    </source>
</evidence>
<comment type="similarity">
    <text evidence="1 8 9 10">Belongs to the TRAFAC class TrmE-Era-EngA-EngB-Septin-like GTPase superfamily. Era GTPase family.</text>
</comment>
<evidence type="ECO:0000256" key="9">
    <source>
        <dbReference type="PROSITE-ProRule" id="PRU01050"/>
    </source>
</evidence>